<accession>A0A5C5WWN9</accession>
<feature type="chain" id="PRO_5022748955" evidence="1">
    <location>
        <begin position="26"/>
        <end position="292"/>
    </location>
</feature>
<dbReference type="InterPro" id="IPR036237">
    <property type="entry name" value="Xyl_isomerase-like_sf"/>
</dbReference>
<organism evidence="3 4">
    <name type="scientific">Rubripirellula amarantea</name>
    <dbReference type="NCBI Taxonomy" id="2527999"/>
    <lineage>
        <taxon>Bacteria</taxon>
        <taxon>Pseudomonadati</taxon>
        <taxon>Planctomycetota</taxon>
        <taxon>Planctomycetia</taxon>
        <taxon>Pirellulales</taxon>
        <taxon>Pirellulaceae</taxon>
        <taxon>Rubripirellula</taxon>
    </lineage>
</organism>
<dbReference type="RefSeq" id="WP_146515055.1">
    <property type="nucleotide sequence ID" value="NZ_SJPI01000001.1"/>
</dbReference>
<dbReference type="EC" id="4.2.1.44" evidence="3"/>
<dbReference type="OrthoDB" id="9798407at2"/>
<evidence type="ECO:0000313" key="4">
    <source>
        <dbReference type="Proteomes" id="UP000316598"/>
    </source>
</evidence>
<keyword evidence="4" id="KW-1185">Reference proteome</keyword>
<dbReference type="InterPro" id="IPR013022">
    <property type="entry name" value="Xyl_isomerase-like_TIM-brl"/>
</dbReference>
<dbReference type="InterPro" id="IPR050312">
    <property type="entry name" value="IolE/XylAMocC-like"/>
</dbReference>
<dbReference type="Proteomes" id="UP000316598">
    <property type="component" value="Unassembled WGS sequence"/>
</dbReference>
<dbReference type="AlphaFoldDB" id="A0A5C5WWN9"/>
<comment type="caution">
    <text evidence="3">The sequence shown here is derived from an EMBL/GenBank/DDBJ whole genome shotgun (WGS) entry which is preliminary data.</text>
</comment>
<sequence length="292" mass="32371" precursor="true">MKRRQFLSTAAAGTALLSMPKFVLALDKDNAYRNEIGIQLYTLRNEIDKDVKATLKAVAEAGYKQAEPYGFPNCRPMIEAANEFGLKLHSSHFNSDSIVNNDASDDDYFDTVLEKANDVGLTHLVIPYLGDQFRTSLDDYRRVCANCNKAAEKAKAAGIQLSYHNHAFEFKPLEDGKCGYDVMIEEFSPDMKFELDVFWVEVGGVNTIELMSKLGSRISQLHLKDLDASVKTPSYDGVPKEAFKEIGNGVINIEAIIEAAGEHGIAHCHVEQDQSPNALASIKQSMEALKKM</sequence>
<dbReference type="GO" id="GO:0050114">
    <property type="term" value="F:myo-inosose-2 dehydratase activity"/>
    <property type="evidence" value="ECO:0007669"/>
    <property type="project" value="UniProtKB-EC"/>
</dbReference>
<dbReference type="PANTHER" id="PTHR12110:SF41">
    <property type="entry name" value="INOSOSE DEHYDRATASE"/>
    <property type="match status" value="1"/>
</dbReference>
<proteinExistence type="predicted"/>
<keyword evidence="1" id="KW-0732">Signal</keyword>
<protein>
    <submittedName>
        <fullName evidence="3">Inosose dehydratase</fullName>
        <ecNumber evidence="3">4.2.1.44</ecNumber>
    </submittedName>
</protein>
<name>A0A5C5WWN9_9BACT</name>
<dbReference type="EMBL" id="SJPI01000001">
    <property type="protein sequence ID" value="TWT55127.1"/>
    <property type="molecule type" value="Genomic_DNA"/>
</dbReference>
<keyword evidence="3" id="KW-0456">Lyase</keyword>
<reference evidence="3 4" key="1">
    <citation type="submission" date="2019-02" db="EMBL/GenBank/DDBJ databases">
        <title>Deep-cultivation of Planctomycetes and their phenomic and genomic characterization uncovers novel biology.</title>
        <authorList>
            <person name="Wiegand S."/>
            <person name="Jogler M."/>
            <person name="Boedeker C."/>
            <person name="Pinto D."/>
            <person name="Vollmers J."/>
            <person name="Rivas-Marin E."/>
            <person name="Kohn T."/>
            <person name="Peeters S.H."/>
            <person name="Heuer A."/>
            <person name="Rast P."/>
            <person name="Oberbeckmann S."/>
            <person name="Bunk B."/>
            <person name="Jeske O."/>
            <person name="Meyerdierks A."/>
            <person name="Storesund J.E."/>
            <person name="Kallscheuer N."/>
            <person name="Luecker S."/>
            <person name="Lage O.M."/>
            <person name="Pohl T."/>
            <person name="Merkel B.J."/>
            <person name="Hornburger P."/>
            <person name="Mueller R.-W."/>
            <person name="Bruemmer F."/>
            <person name="Labrenz M."/>
            <person name="Spormann A.M."/>
            <person name="Op Den Camp H."/>
            <person name="Overmann J."/>
            <person name="Amann R."/>
            <person name="Jetten M.S.M."/>
            <person name="Mascher T."/>
            <person name="Medema M.H."/>
            <person name="Devos D.P."/>
            <person name="Kaster A.-K."/>
            <person name="Ovreas L."/>
            <person name="Rohde M."/>
            <person name="Galperin M.Y."/>
            <person name="Jogler C."/>
        </authorList>
    </citation>
    <scope>NUCLEOTIDE SEQUENCE [LARGE SCALE GENOMIC DNA]</scope>
    <source>
        <strain evidence="3 4">Pla22</strain>
    </source>
</reference>
<evidence type="ECO:0000259" key="2">
    <source>
        <dbReference type="Pfam" id="PF01261"/>
    </source>
</evidence>
<gene>
    <name evidence="3" type="primary">iolE_5</name>
    <name evidence="3" type="ORF">Pla22_27810</name>
</gene>
<feature type="signal peptide" evidence="1">
    <location>
        <begin position="1"/>
        <end position="25"/>
    </location>
</feature>
<dbReference type="Pfam" id="PF01261">
    <property type="entry name" value="AP_endonuc_2"/>
    <property type="match status" value="1"/>
</dbReference>
<evidence type="ECO:0000256" key="1">
    <source>
        <dbReference type="SAM" id="SignalP"/>
    </source>
</evidence>
<dbReference type="SUPFAM" id="SSF51658">
    <property type="entry name" value="Xylose isomerase-like"/>
    <property type="match status" value="1"/>
</dbReference>
<dbReference type="PANTHER" id="PTHR12110">
    <property type="entry name" value="HYDROXYPYRUVATE ISOMERASE"/>
    <property type="match status" value="1"/>
</dbReference>
<dbReference type="Gene3D" id="3.20.20.150">
    <property type="entry name" value="Divalent-metal-dependent TIM barrel enzymes"/>
    <property type="match status" value="1"/>
</dbReference>
<evidence type="ECO:0000313" key="3">
    <source>
        <dbReference type="EMBL" id="TWT55127.1"/>
    </source>
</evidence>
<feature type="domain" description="Xylose isomerase-like TIM barrel" evidence="2">
    <location>
        <begin position="56"/>
        <end position="291"/>
    </location>
</feature>